<sequence>MIIKTAHVPDFAFSFLNKIIKLKKPGNHEIYLIIFIQLIYPATTAAKFFACGFQKNIIRMAAPKQCLNHKESSMKRIFNLIPGLFICLLASMSNGAIAQESTSADALIQKGLVILQQIDGNATGDVWENAASFVKMRIPKETFVKNMNQARSAIGAVSGRRWASVVRIRYDADIQNTPAGLYANIDYATDLKDGHTVFELISFQLDPNGVWRMTGYVPRDKQ</sequence>
<comment type="caution">
    <text evidence="2">The sequence shown here is derived from an EMBL/GenBank/DDBJ whole genome shotgun (WGS) entry which is preliminary data.</text>
</comment>
<organism evidence="2 3">
    <name type="scientific">Collimonas rhizosphaerae</name>
    <dbReference type="NCBI Taxonomy" id="3126357"/>
    <lineage>
        <taxon>Bacteria</taxon>
        <taxon>Pseudomonadati</taxon>
        <taxon>Pseudomonadota</taxon>
        <taxon>Betaproteobacteria</taxon>
        <taxon>Burkholderiales</taxon>
        <taxon>Oxalobacteraceae</taxon>
        <taxon>Collimonas</taxon>
    </lineage>
</organism>
<keyword evidence="1" id="KW-0472">Membrane</keyword>
<gene>
    <name evidence="2" type="ORF">V8G57_08305</name>
</gene>
<dbReference type="EMBL" id="JBANDC010000005">
    <property type="protein sequence ID" value="MEM4987387.1"/>
    <property type="molecule type" value="Genomic_DNA"/>
</dbReference>
<evidence type="ECO:0000313" key="2">
    <source>
        <dbReference type="EMBL" id="MEM4987387.1"/>
    </source>
</evidence>
<dbReference type="InterPro" id="IPR025091">
    <property type="entry name" value="DUF4019"/>
</dbReference>
<keyword evidence="1" id="KW-1133">Transmembrane helix</keyword>
<evidence type="ECO:0000313" key="3">
    <source>
        <dbReference type="Proteomes" id="UP001495910"/>
    </source>
</evidence>
<dbReference type="Pfam" id="PF13211">
    <property type="entry name" value="DUF4019"/>
    <property type="match status" value="1"/>
</dbReference>
<proteinExistence type="predicted"/>
<evidence type="ECO:0000256" key="1">
    <source>
        <dbReference type="SAM" id="Phobius"/>
    </source>
</evidence>
<dbReference type="Proteomes" id="UP001495910">
    <property type="component" value="Unassembled WGS sequence"/>
</dbReference>
<keyword evidence="1" id="KW-0812">Transmembrane</keyword>
<dbReference type="RefSeq" id="WP_342828965.1">
    <property type="nucleotide sequence ID" value="NZ_JBANDC010000005.1"/>
</dbReference>
<keyword evidence="3" id="KW-1185">Reference proteome</keyword>
<accession>A0ABU9PTQ2</accession>
<feature type="transmembrane region" description="Helical" evidence="1">
    <location>
        <begin position="30"/>
        <end position="50"/>
    </location>
</feature>
<protein>
    <submittedName>
        <fullName evidence="2">DUF4019 domain-containing protein</fullName>
    </submittedName>
</protein>
<feature type="transmembrane region" description="Helical" evidence="1">
    <location>
        <begin position="77"/>
        <end position="97"/>
    </location>
</feature>
<name>A0ABU9PTQ2_9BURK</name>
<reference evidence="2 3" key="1">
    <citation type="submission" date="2024-02" db="EMBL/GenBank/DDBJ databases">
        <title>Draft genome sequence of Collimonas sp. strain H4R21, an effective mineral-weathering bacterial strain isolated from the beech rhizosphere.</title>
        <authorList>
            <person name="Morin E."/>
            <person name="Uroz S."/>
            <person name="Leveau J.H.J."/>
            <person name="Kumar R."/>
            <person name="Rey M.W."/>
            <person name="Pham J."/>
        </authorList>
    </citation>
    <scope>NUCLEOTIDE SEQUENCE [LARGE SCALE GENOMIC DNA]</scope>
    <source>
        <strain evidence="2 3">H4R21</strain>
    </source>
</reference>